<dbReference type="Proteomes" id="UP000315496">
    <property type="component" value="Chromosome 2"/>
</dbReference>
<comment type="caution">
    <text evidence="1">The sequence shown here is derived from an EMBL/GenBank/DDBJ whole genome shotgun (WGS) entry which is preliminary data.</text>
</comment>
<dbReference type="VEuPathDB" id="GiardiaDB:GMRT_13791"/>
<evidence type="ECO:0000313" key="2">
    <source>
        <dbReference type="Proteomes" id="UP000315496"/>
    </source>
</evidence>
<gene>
    <name evidence="1" type="ORF">GMRT_13791</name>
</gene>
<name>A0A4Z1SZ27_GIAMU</name>
<proteinExistence type="predicted"/>
<evidence type="ECO:0000313" key="1">
    <source>
        <dbReference type="EMBL" id="TNJ28738.1"/>
    </source>
</evidence>
<sequence>MVYRGLVLGRSFSIDSPPSCAALHGDYVAYVIGRRLRIGILGETTRWTTHDLESVVYSLHFYDNDYLLLGTEIGIDLYCIATIKIYGDNARNYYKRLTNTTRVMQIIAMNPRKILYIRERAVNTRFMGKAVKGSKPTDCYEYLFTDEFDDSQSHTTRANDYWNVDYELCMGLVTIKSEHMKTIDVFYLKELEMRTLSSGIDNCFVAPIFGSVVLDTSSALLCLCTSTEAQNDFSLCFSTVTYQKDLQRREGLEDRCADNALLVLDTQFQTDYEYIREMMGDEALLGERPSSIAIDAASKLVYVALSETLVVYDLLAHRVERIPSSHQPLVLSYHAALSGQPCSACVCVDSELHLAVRGAVNSYDARSHTCLAFWRAWTATGGSIQSLAENQNSILITGKVTGNASGMLAILSMQH</sequence>
<protein>
    <submittedName>
        <fullName evidence="1">Uncharacterized protein</fullName>
    </submittedName>
</protein>
<dbReference type="AlphaFoldDB" id="A0A4Z1SZ27"/>
<keyword evidence="2" id="KW-1185">Reference proteome</keyword>
<organism evidence="1 2">
    <name type="scientific">Giardia muris</name>
    <dbReference type="NCBI Taxonomy" id="5742"/>
    <lineage>
        <taxon>Eukaryota</taxon>
        <taxon>Metamonada</taxon>
        <taxon>Diplomonadida</taxon>
        <taxon>Hexamitidae</taxon>
        <taxon>Giardiinae</taxon>
        <taxon>Giardia</taxon>
    </lineage>
</organism>
<reference evidence="1 2" key="1">
    <citation type="submission" date="2019-05" db="EMBL/GenBank/DDBJ databases">
        <title>The compact genome of Giardia muris reveals important steps in the evolution of intestinal protozoan parasites.</title>
        <authorList>
            <person name="Xu F."/>
            <person name="Jimenez-Gonzalez A."/>
            <person name="Einarsson E."/>
            <person name="Astvaldsson A."/>
            <person name="Peirasmaki D."/>
            <person name="Eckmann L."/>
            <person name="Andersson J.O."/>
            <person name="Svard S.G."/>
            <person name="Jerlstrom-Hultqvist J."/>
        </authorList>
    </citation>
    <scope>NUCLEOTIDE SEQUENCE [LARGE SCALE GENOMIC DNA]</scope>
    <source>
        <strain evidence="1 2">Roberts-Thomson</strain>
    </source>
</reference>
<dbReference type="EMBL" id="VDLU01000002">
    <property type="protein sequence ID" value="TNJ28738.1"/>
    <property type="molecule type" value="Genomic_DNA"/>
</dbReference>
<accession>A0A4Z1SZ27</accession>